<gene>
    <name evidence="2" type="ORF">L873DRAFT_1891535</name>
</gene>
<feature type="region of interest" description="Disordered" evidence="1">
    <location>
        <begin position="44"/>
        <end position="83"/>
    </location>
</feature>
<accession>A0A3N4K611</accession>
<evidence type="ECO:0000313" key="2">
    <source>
        <dbReference type="EMBL" id="RPB01355.1"/>
    </source>
</evidence>
<dbReference type="Proteomes" id="UP000276215">
    <property type="component" value="Unassembled WGS sequence"/>
</dbReference>
<sequence>GLLCFASRLNRPSTSPIHKCCAKFYLIAFKTLSHYEYRNLTPLPIEHRGSSSRGEPSHYGISNTHTDSAMSNNVSGNSNTNVGNVSNSYNNTINVGVNEETKQIQKWLSLLEPHVRH</sequence>
<feature type="compositionally biased region" description="Low complexity" evidence="1">
    <location>
        <begin position="71"/>
        <end position="83"/>
    </location>
</feature>
<reference evidence="2 3" key="1">
    <citation type="journal article" date="2018" name="Nat. Ecol. Evol.">
        <title>Pezizomycetes genomes reveal the molecular basis of ectomycorrhizal truffle lifestyle.</title>
        <authorList>
            <person name="Murat C."/>
            <person name="Payen T."/>
            <person name="Noel B."/>
            <person name="Kuo A."/>
            <person name="Morin E."/>
            <person name="Chen J."/>
            <person name="Kohler A."/>
            <person name="Krizsan K."/>
            <person name="Balestrini R."/>
            <person name="Da Silva C."/>
            <person name="Montanini B."/>
            <person name="Hainaut M."/>
            <person name="Levati E."/>
            <person name="Barry K.W."/>
            <person name="Belfiori B."/>
            <person name="Cichocki N."/>
            <person name="Clum A."/>
            <person name="Dockter R.B."/>
            <person name="Fauchery L."/>
            <person name="Guy J."/>
            <person name="Iotti M."/>
            <person name="Le Tacon F."/>
            <person name="Lindquist E.A."/>
            <person name="Lipzen A."/>
            <person name="Malagnac F."/>
            <person name="Mello A."/>
            <person name="Molinier V."/>
            <person name="Miyauchi S."/>
            <person name="Poulain J."/>
            <person name="Riccioni C."/>
            <person name="Rubini A."/>
            <person name="Sitrit Y."/>
            <person name="Splivallo R."/>
            <person name="Traeger S."/>
            <person name="Wang M."/>
            <person name="Zifcakova L."/>
            <person name="Wipf D."/>
            <person name="Zambonelli A."/>
            <person name="Paolocci F."/>
            <person name="Nowrousian M."/>
            <person name="Ottonello S."/>
            <person name="Baldrian P."/>
            <person name="Spatafora J.W."/>
            <person name="Henrissat B."/>
            <person name="Nagy L.G."/>
            <person name="Aury J.M."/>
            <person name="Wincker P."/>
            <person name="Grigoriev I.V."/>
            <person name="Bonfante P."/>
            <person name="Martin F.M."/>
        </authorList>
    </citation>
    <scope>NUCLEOTIDE SEQUENCE [LARGE SCALE GENOMIC DNA]</scope>
    <source>
        <strain evidence="2 3">120613-1</strain>
    </source>
</reference>
<dbReference type="EMBL" id="ML120374">
    <property type="protein sequence ID" value="RPB01355.1"/>
    <property type="molecule type" value="Genomic_DNA"/>
</dbReference>
<organism evidence="2 3">
    <name type="scientific">Choiromyces venosus 120613-1</name>
    <dbReference type="NCBI Taxonomy" id="1336337"/>
    <lineage>
        <taxon>Eukaryota</taxon>
        <taxon>Fungi</taxon>
        <taxon>Dikarya</taxon>
        <taxon>Ascomycota</taxon>
        <taxon>Pezizomycotina</taxon>
        <taxon>Pezizomycetes</taxon>
        <taxon>Pezizales</taxon>
        <taxon>Tuberaceae</taxon>
        <taxon>Choiromyces</taxon>
    </lineage>
</organism>
<keyword evidence="3" id="KW-1185">Reference proteome</keyword>
<dbReference type="AlphaFoldDB" id="A0A3N4K611"/>
<feature type="compositionally biased region" description="Polar residues" evidence="1">
    <location>
        <begin position="60"/>
        <end position="70"/>
    </location>
</feature>
<proteinExistence type="predicted"/>
<feature type="non-terminal residue" evidence="2">
    <location>
        <position position="1"/>
    </location>
</feature>
<evidence type="ECO:0000313" key="3">
    <source>
        <dbReference type="Proteomes" id="UP000276215"/>
    </source>
</evidence>
<evidence type="ECO:0000256" key="1">
    <source>
        <dbReference type="SAM" id="MobiDB-lite"/>
    </source>
</evidence>
<name>A0A3N4K611_9PEZI</name>
<protein>
    <submittedName>
        <fullName evidence="2">Uncharacterized protein</fullName>
    </submittedName>
</protein>